<accession>A0A3D9IX89</accession>
<evidence type="ECO:0000313" key="3">
    <source>
        <dbReference type="EMBL" id="RED66274.1"/>
    </source>
</evidence>
<keyword evidence="4" id="KW-1185">Reference proteome</keyword>
<dbReference type="Proteomes" id="UP000256869">
    <property type="component" value="Unassembled WGS sequence"/>
</dbReference>
<sequence length="291" mass="31839">MRKIGLWMLAFALFLVSACGNRNNGGADQEAIVHGEHMENREASVGEDHREHGDTSSSAAAEVTTSAEWKLSVPKPNVAEDTEVTILIRDAKGQPVNEFENNHEKKMHLIVVSKDLSYFNHIHPAYKGGGAFSVTTRFPAAGEYKLIADYIPGGGSSTSQTKRVEVQGKVGEQTQILPDSSLTRIVDGVEATLSLDHLMAGMETGLTFTFADAGSNKPIEDLQPYLGAVGHVVILSEDTELYLHVHPTDEDAKGPEARFMTSFPKSGIYKIWGQFKRNDRTFIVPFVVKVP</sequence>
<evidence type="ECO:0008006" key="5">
    <source>
        <dbReference type="Google" id="ProtNLM"/>
    </source>
</evidence>
<comment type="caution">
    <text evidence="3">The sequence shown here is derived from an EMBL/GenBank/DDBJ whole genome shotgun (WGS) entry which is preliminary data.</text>
</comment>
<gene>
    <name evidence="3" type="ORF">DFP95_101773</name>
</gene>
<proteinExistence type="predicted"/>
<organism evidence="3 4">
    <name type="scientific">Cohnella lupini</name>
    <dbReference type="NCBI Taxonomy" id="1294267"/>
    <lineage>
        <taxon>Bacteria</taxon>
        <taxon>Bacillati</taxon>
        <taxon>Bacillota</taxon>
        <taxon>Bacilli</taxon>
        <taxon>Bacillales</taxon>
        <taxon>Paenibacillaceae</taxon>
        <taxon>Cohnella</taxon>
    </lineage>
</organism>
<name>A0A3D9IX89_9BACL</name>
<evidence type="ECO:0000256" key="2">
    <source>
        <dbReference type="SAM" id="SignalP"/>
    </source>
</evidence>
<dbReference type="AlphaFoldDB" id="A0A3D9IX89"/>
<feature type="signal peptide" evidence="2">
    <location>
        <begin position="1"/>
        <end position="18"/>
    </location>
</feature>
<dbReference type="RefSeq" id="WP_115991203.1">
    <property type="nucleotide sequence ID" value="NZ_QRDY01000001.1"/>
</dbReference>
<dbReference type="OrthoDB" id="128043at2"/>
<feature type="compositionally biased region" description="Basic and acidic residues" evidence="1">
    <location>
        <begin position="43"/>
        <end position="54"/>
    </location>
</feature>
<dbReference type="EMBL" id="QRDY01000001">
    <property type="protein sequence ID" value="RED66274.1"/>
    <property type="molecule type" value="Genomic_DNA"/>
</dbReference>
<reference evidence="3 4" key="1">
    <citation type="submission" date="2018-07" db="EMBL/GenBank/DDBJ databases">
        <title>Genomic Encyclopedia of Type Strains, Phase III (KMG-III): the genomes of soil and plant-associated and newly described type strains.</title>
        <authorList>
            <person name="Whitman W."/>
        </authorList>
    </citation>
    <scope>NUCLEOTIDE SEQUENCE [LARGE SCALE GENOMIC DNA]</scope>
    <source>
        <strain evidence="3 4">CECT 8236</strain>
    </source>
</reference>
<feature type="compositionally biased region" description="Low complexity" evidence="1">
    <location>
        <begin position="55"/>
        <end position="66"/>
    </location>
</feature>
<feature type="region of interest" description="Disordered" evidence="1">
    <location>
        <begin position="43"/>
        <end position="66"/>
    </location>
</feature>
<protein>
    <recommendedName>
        <fullName evidence="5">YtkA-like protein</fullName>
    </recommendedName>
</protein>
<keyword evidence="2" id="KW-0732">Signal</keyword>
<feature type="chain" id="PRO_5038339352" description="YtkA-like protein" evidence="2">
    <location>
        <begin position="19"/>
        <end position="291"/>
    </location>
</feature>
<evidence type="ECO:0000313" key="4">
    <source>
        <dbReference type="Proteomes" id="UP000256869"/>
    </source>
</evidence>
<evidence type="ECO:0000256" key="1">
    <source>
        <dbReference type="SAM" id="MobiDB-lite"/>
    </source>
</evidence>
<dbReference type="PROSITE" id="PS51257">
    <property type="entry name" value="PROKAR_LIPOPROTEIN"/>
    <property type="match status" value="1"/>
</dbReference>